<feature type="domain" description="DUF4283" evidence="1">
    <location>
        <begin position="49"/>
        <end position="130"/>
    </location>
</feature>
<evidence type="ECO:0000313" key="2">
    <source>
        <dbReference type="EMBL" id="CAG7897122.1"/>
    </source>
</evidence>
<dbReference type="Gramene" id="A08p07880.2_BraZ1">
    <property type="protein sequence ID" value="A08p07880.2_BraZ1.CDS"/>
    <property type="gene ID" value="A08g07880.2_BraZ1"/>
</dbReference>
<dbReference type="EMBL" id="LS974624">
    <property type="protein sequence ID" value="CAG7897122.1"/>
    <property type="molecule type" value="Genomic_DNA"/>
</dbReference>
<evidence type="ECO:0000259" key="1">
    <source>
        <dbReference type="Pfam" id="PF14111"/>
    </source>
</evidence>
<name>A0A8D9HDV4_BRACM</name>
<feature type="non-terminal residue" evidence="2">
    <location>
        <position position="610"/>
    </location>
</feature>
<proteinExistence type="predicted"/>
<dbReference type="SUPFAM" id="SSF56219">
    <property type="entry name" value="DNase I-like"/>
    <property type="match status" value="1"/>
</dbReference>
<evidence type="ECO:0000313" key="3">
    <source>
        <dbReference type="Proteomes" id="UP000694005"/>
    </source>
</evidence>
<dbReference type="PANTHER" id="PTHR31286">
    <property type="entry name" value="GLYCINE-RICH CELL WALL STRUCTURAL PROTEIN 1.8-LIKE"/>
    <property type="match status" value="1"/>
</dbReference>
<dbReference type="Pfam" id="PF14111">
    <property type="entry name" value="DUF4283"/>
    <property type="match status" value="1"/>
</dbReference>
<accession>A0A8D9HDV4</accession>
<dbReference type="Gene3D" id="3.60.10.10">
    <property type="entry name" value="Endonuclease/exonuclease/phosphatase"/>
    <property type="match status" value="1"/>
</dbReference>
<feature type="non-terminal residue" evidence="2">
    <location>
        <position position="1"/>
    </location>
</feature>
<dbReference type="Proteomes" id="UP000694005">
    <property type="component" value="Chromosome A08"/>
</dbReference>
<dbReference type="AlphaFoldDB" id="A0A8D9HDV4"/>
<protein>
    <recommendedName>
        <fullName evidence="1">DUF4283 domain-containing protein</fullName>
    </recommendedName>
</protein>
<dbReference type="InterPro" id="IPR040256">
    <property type="entry name" value="At4g02000-like"/>
</dbReference>
<dbReference type="PANTHER" id="PTHR31286:SF148">
    <property type="entry name" value="DUF4283 DOMAIN-CONTAINING PROTEIN"/>
    <property type="match status" value="1"/>
</dbReference>
<reference evidence="2 3" key="1">
    <citation type="submission" date="2021-07" db="EMBL/GenBank/DDBJ databases">
        <authorList>
            <consortium name="Genoscope - CEA"/>
            <person name="William W."/>
        </authorList>
    </citation>
    <scope>NUCLEOTIDE SEQUENCE [LARGE SCALE GENOMIC DNA]</scope>
</reference>
<sequence>VEGSQGKVSYSDVLLEGSSITEGFPEFVVRDGVAEVEIPVSLMEDAEPLWRCFIVGYFMNDAPHIGSIHATMNRIWASQGKKSRIDVQFIGKTTILFRIEDAAVRNKILKRKFWHISDVPLMLGEWTPETARSPPDLSAMPLWVDLKNVPGYLYSKKGLSFLSRTSGKFIKLHPNTERCVRMDVARVLVEVDLTKPLPNKISFKGRGGSDVMVSISYPWLPPRCTSCLKWRHLSKDCQVAKMDNTVGHELVVNVEGSVNDAVVLEGFTGRGKTENLSFIAETLASSDVKVHMSIDVAGCWSFLRMVSRSCCSSSILVLSQSTLLLRGQEEGEIDDDEEDVEEEITEQSKSEAIALDEGVVVDGLRTKSISSTRQGTSQRRGRGSKRPIVNSRDLVQAVAQQQKAAKLSFGCLLETRVKEENFKKVFDATFPGWSCLNNYLSRKSSIRVCWSDDVEVCPVSVSAQMITVWVRYKESGDTFLSSFIYESNCIIERRELWSEMEAIAGSVAGTNNSWIIQGDFNVALSVQEHSRAVESAMDRTAMRDFQNVVYKCDMMDLAQVGPSFTWSNSQEANPISKKLDRVMVNSCWINEFPNSYVSFEAGGVSDHLRM</sequence>
<organism evidence="2 3">
    <name type="scientific">Brassica campestris</name>
    <name type="common">Field mustard</name>
    <dbReference type="NCBI Taxonomy" id="3711"/>
    <lineage>
        <taxon>Eukaryota</taxon>
        <taxon>Viridiplantae</taxon>
        <taxon>Streptophyta</taxon>
        <taxon>Embryophyta</taxon>
        <taxon>Tracheophyta</taxon>
        <taxon>Spermatophyta</taxon>
        <taxon>Magnoliopsida</taxon>
        <taxon>eudicotyledons</taxon>
        <taxon>Gunneridae</taxon>
        <taxon>Pentapetalae</taxon>
        <taxon>rosids</taxon>
        <taxon>malvids</taxon>
        <taxon>Brassicales</taxon>
        <taxon>Brassicaceae</taxon>
        <taxon>Brassiceae</taxon>
        <taxon>Brassica</taxon>
    </lineage>
</organism>
<dbReference type="InterPro" id="IPR036691">
    <property type="entry name" value="Endo/exonu/phosph_ase_sf"/>
</dbReference>
<gene>
    <name evidence="2" type="ORF">BRAPAZ1V2_A08P07880.2</name>
</gene>
<dbReference type="InterPro" id="IPR025558">
    <property type="entry name" value="DUF4283"/>
</dbReference>